<name>A0A371XG07_9HYPH</name>
<evidence type="ECO:0000313" key="1">
    <source>
        <dbReference type="EMBL" id="RFC68151.1"/>
    </source>
</evidence>
<comment type="caution">
    <text evidence="1">The sequence shown here is derived from an EMBL/GenBank/DDBJ whole genome shotgun (WGS) entry which is preliminary data.</text>
</comment>
<sequence>MTVTPPGFVTLRQDFEKLGSEKFAGKWTGAEVDSSAVDDAAHDRWIKTLESYANDLKQQRRVIFTMESNGDLLEVPGKLWWAWDPKEGVDANERLAEFLKDAHARHFVKASETPAAVPSTDGAYLSPFIQMMLEAVRRFGITAINHEKKEILEAHFRNQKLPDGKPITKAQAQYLATFCRSHDAMKGGNKRMG</sequence>
<gene>
    <name evidence="1" type="ORF">DY251_07705</name>
</gene>
<dbReference type="EMBL" id="QURN01000005">
    <property type="protein sequence ID" value="RFC68151.1"/>
    <property type="molecule type" value="Genomic_DNA"/>
</dbReference>
<reference evidence="2" key="1">
    <citation type="submission" date="2018-08" db="EMBL/GenBank/DDBJ databases">
        <authorList>
            <person name="Im W.T."/>
        </authorList>
    </citation>
    <scope>NUCLEOTIDE SEQUENCE [LARGE SCALE GENOMIC DNA]</scope>
    <source>
        <strain evidence="2">LA-28</strain>
    </source>
</reference>
<organism evidence="1 2">
    <name type="scientific">Mesorhizobium denitrificans</name>
    <dbReference type="NCBI Taxonomy" id="2294114"/>
    <lineage>
        <taxon>Bacteria</taxon>
        <taxon>Pseudomonadati</taxon>
        <taxon>Pseudomonadota</taxon>
        <taxon>Alphaproteobacteria</taxon>
        <taxon>Hyphomicrobiales</taxon>
        <taxon>Phyllobacteriaceae</taxon>
        <taxon>Mesorhizobium</taxon>
    </lineage>
</organism>
<accession>A0A371XG07</accession>
<dbReference type="RefSeq" id="WP_116623294.1">
    <property type="nucleotide sequence ID" value="NZ_QURN01000005.1"/>
</dbReference>
<keyword evidence="2" id="KW-1185">Reference proteome</keyword>
<protein>
    <submittedName>
        <fullName evidence="1">Uncharacterized protein</fullName>
    </submittedName>
</protein>
<dbReference type="AlphaFoldDB" id="A0A371XG07"/>
<dbReference type="Proteomes" id="UP000262379">
    <property type="component" value="Unassembled WGS sequence"/>
</dbReference>
<evidence type="ECO:0000313" key="2">
    <source>
        <dbReference type="Proteomes" id="UP000262379"/>
    </source>
</evidence>
<proteinExistence type="predicted"/>